<keyword evidence="1" id="KW-0472">Membrane</keyword>
<sequence>MPIELPARRPSEPPPVRRPLQSLALFGVGALLGIVLLAVFIGRREGVGLTELPSARPVASLGFRAEDRPDGAVELVGAQDNRLVARIAPGEGGFVRGTLRGLAQARQREGLGPEQPFTLTRFDNGTLALEDAATGRHVALEAFGATNAAAFARLLPGNEVQEGRGRP</sequence>
<keyword evidence="3" id="KW-1185">Reference proteome</keyword>
<dbReference type="InterPro" id="IPR017495">
    <property type="entry name" value="PuhC"/>
</dbReference>
<dbReference type="Proteomes" id="UP001055093">
    <property type="component" value="Unassembled WGS sequence"/>
</dbReference>
<accession>A0ABQ4V1G4</accession>
<reference evidence="2" key="1">
    <citation type="journal article" date="2021" name="Front. Microbiol.">
        <title>Comprehensive Comparative Genomics and Phenotyping of Methylobacterium Species.</title>
        <authorList>
            <person name="Alessa O."/>
            <person name="Ogura Y."/>
            <person name="Fujitani Y."/>
            <person name="Takami H."/>
            <person name="Hayashi T."/>
            <person name="Sahin N."/>
            <person name="Tani A."/>
        </authorList>
    </citation>
    <scope>NUCLEOTIDE SEQUENCE</scope>
    <source>
        <strain evidence="2">DSM 14458</strain>
    </source>
</reference>
<keyword evidence="1" id="KW-1133">Transmembrane helix</keyword>
<dbReference type="EMBL" id="BPRE01000015">
    <property type="protein sequence ID" value="GJE77528.1"/>
    <property type="molecule type" value="Genomic_DNA"/>
</dbReference>
<dbReference type="NCBIfam" id="TIGR03054">
    <property type="entry name" value="photo_alph_chp1"/>
    <property type="match status" value="1"/>
</dbReference>
<reference evidence="2" key="2">
    <citation type="submission" date="2021-08" db="EMBL/GenBank/DDBJ databases">
        <authorList>
            <person name="Tani A."/>
            <person name="Ola A."/>
            <person name="Ogura Y."/>
            <person name="Katsura K."/>
            <person name="Hayashi T."/>
        </authorList>
    </citation>
    <scope>NUCLEOTIDE SEQUENCE</scope>
    <source>
        <strain evidence="2">DSM 14458</strain>
    </source>
</reference>
<keyword evidence="1" id="KW-0812">Transmembrane</keyword>
<dbReference type="RefSeq" id="WP_137828194.1">
    <property type="nucleotide sequence ID" value="NZ_BPRE01000015.1"/>
</dbReference>
<organism evidence="2 3">
    <name type="scientific">Methylorubrum suomiense</name>
    <dbReference type="NCBI Taxonomy" id="144191"/>
    <lineage>
        <taxon>Bacteria</taxon>
        <taxon>Pseudomonadati</taxon>
        <taxon>Pseudomonadota</taxon>
        <taxon>Alphaproteobacteria</taxon>
        <taxon>Hyphomicrobiales</taxon>
        <taxon>Methylobacteriaceae</taxon>
        <taxon>Methylorubrum</taxon>
    </lineage>
</organism>
<evidence type="ECO:0000313" key="2">
    <source>
        <dbReference type="EMBL" id="GJE77528.1"/>
    </source>
</evidence>
<evidence type="ECO:0008006" key="4">
    <source>
        <dbReference type="Google" id="ProtNLM"/>
    </source>
</evidence>
<feature type="transmembrane region" description="Helical" evidence="1">
    <location>
        <begin position="20"/>
        <end position="41"/>
    </location>
</feature>
<protein>
    <recommendedName>
        <fullName evidence="4">Photosynthetic complex assembly protein</fullName>
    </recommendedName>
</protein>
<gene>
    <name evidence="2" type="ORF">BGCPKDLD_4133</name>
</gene>
<evidence type="ECO:0000313" key="3">
    <source>
        <dbReference type="Proteomes" id="UP001055093"/>
    </source>
</evidence>
<name>A0ABQ4V1G4_9HYPH</name>
<proteinExistence type="predicted"/>
<evidence type="ECO:0000256" key="1">
    <source>
        <dbReference type="SAM" id="Phobius"/>
    </source>
</evidence>
<comment type="caution">
    <text evidence="2">The sequence shown here is derived from an EMBL/GenBank/DDBJ whole genome shotgun (WGS) entry which is preliminary data.</text>
</comment>